<keyword evidence="3" id="KW-1185">Reference proteome</keyword>
<dbReference type="SUPFAM" id="SSF52540">
    <property type="entry name" value="P-loop containing nucleoside triphosphate hydrolases"/>
    <property type="match status" value="1"/>
</dbReference>
<dbReference type="EMBL" id="FOXO01000001">
    <property type="protein sequence ID" value="SFP37095.1"/>
    <property type="molecule type" value="Genomic_DNA"/>
</dbReference>
<dbReference type="AlphaFoldDB" id="A0A1I5PSV5"/>
<protein>
    <submittedName>
        <fullName evidence="2">PD-(D/E)XK nuclease superfamily protein</fullName>
    </submittedName>
</protein>
<dbReference type="InterPro" id="IPR012547">
    <property type="entry name" value="PDDEXK_9"/>
</dbReference>
<dbReference type="PANTHER" id="PTHR34825">
    <property type="entry name" value="CONSERVED PROTEIN, WITH A WEAK D-GALACTARATE DEHYDRATASE/ALTRONATE HYDROLASE DOMAIN"/>
    <property type="match status" value="1"/>
</dbReference>
<evidence type="ECO:0000313" key="2">
    <source>
        <dbReference type="EMBL" id="SFP37095.1"/>
    </source>
</evidence>
<evidence type="ECO:0000259" key="1">
    <source>
        <dbReference type="Pfam" id="PF09820"/>
    </source>
</evidence>
<dbReference type="RefSeq" id="WP_074882878.1">
    <property type="nucleotide sequence ID" value="NZ_FOXO01000001.1"/>
</dbReference>
<name>A0A1I5PSV5_9FIRM</name>
<evidence type="ECO:0000313" key="3">
    <source>
        <dbReference type="Proteomes" id="UP000182624"/>
    </source>
</evidence>
<organism evidence="2 3">
    <name type="scientific">Butyrivibrio proteoclasticus</name>
    <dbReference type="NCBI Taxonomy" id="43305"/>
    <lineage>
        <taxon>Bacteria</taxon>
        <taxon>Bacillati</taxon>
        <taxon>Bacillota</taxon>
        <taxon>Clostridia</taxon>
        <taxon>Lachnospirales</taxon>
        <taxon>Lachnospiraceae</taxon>
        <taxon>Butyrivibrio</taxon>
    </lineage>
</organism>
<dbReference type="PANTHER" id="PTHR34825:SF1">
    <property type="entry name" value="AAA-ATPASE-LIKE DOMAIN-CONTAINING PROTEIN"/>
    <property type="match status" value="1"/>
</dbReference>
<proteinExistence type="predicted"/>
<reference evidence="3" key="1">
    <citation type="submission" date="2016-10" db="EMBL/GenBank/DDBJ databases">
        <authorList>
            <person name="Varghese N."/>
            <person name="Submissions S."/>
        </authorList>
    </citation>
    <scope>NUCLEOTIDE SEQUENCE [LARGE SCALE GENOMIC DNA]</scope>
    <source>
        <strain evidence="3">P18</strain>
    </source>
</reference>
<dbReference type="Gene3D" id="3.40.50.300">
    <property type="entry name" value="P-loop containing nucleotide triphosphate hydrolases"/>
    <property type="match status" value="1"/>
</dbReference>
<dbReference type="InterPro" id="IPR027417">
    <property type="entry name" value="P-loop_NTPase"/>
</dbReference>
<dbReference type="InterPro" id="IPR018631">
    <property type="entry name" value="AAA-ATPase-like_dom"/>
</dbReference>
<accession>A0A1I5PSV5</accession>
<gene>
    <name evidence="2" type="ORF">SAMN04487928_101129</name>
</gene>
<dbReference type="Proteomes" id="UP000182624">
    <property type="component" value="Unassembled WGS sequence"/>
</dbReference>
<dbReference type="Pfam" id="PF09820">
    <property type="entry name" value="AAA-ATPase_like"/>
    <property type="match status" value="1"/>
</dbReference>
<feature type="domain" description="AAA-ATPase-like" evidence="1">
    <location>
        <begin position="14"/>
        <end position="207"/>
    </location>
</feature>
<sequence length="536" mass="61999">MGLYLDSSDSLTLYKKIRDSKWYIDKTEILSELIDRIGTTENYICVTRPRRFGKTVAANMIAAYFSQNLDSKAIFDGSKISENPNYDKFINSYHVISIDFSKIDDMCQNYDQYISTIKDILVNDLYNAFPEVQFREGSSVVEDLRKIFDCTGTQFVFVLDEWDAVFHMSFIGAEDRARYLLFLRNLLKDQAYVALAYMTGILPIAKYSSGSELNMFLEYTMALEERFSKYFGFLQNEVDELYRRYLKLESNPRIALEDLGKWYDGYHTFAGDRVYNPRSVVVALTNNNLGNYWTSAGPYDEIFYYIKNNVNGVKDDLARMITGDKVRCEAKEYAATSMNLKTRDEILSAMVVYGFLSYADGFVMIPNQELMGQFADMLEKEESLGYVHRLALESEKVLEATLTGEENTIAQILEEFHDTEAPILMYNNESDLSAIVNLAYLSARDRYDVQREDKSGKGFVDFIFYPRRKEELGIILELKVDDSADNALKQIKDKNYVQRFKGKVADRQEVKEVVLVGISYDKFSKKHTCRIEMEYV</sequence>
<dbReference type="OrthoDB" id="1650748at2"/>
<dbReference type="Pfam" id="PF08011">
    <property type="entry name" value="PDDEXK_9"/>
    <property type="match status" value="1"/>
</dbReference>